<dbReference type="InterPro" id="IPR002187">
    <property type="entry name" value="N-reg_PII"/>
</dbReference>
<dbReference type="OrthoDB" id="9802729at2"/>
<keyword evidence="4" id="KW-0547">Nucleotide-binding</keyword>
<dbReference type="PRINTS" id="PR00340">
    <property type="entry name" value="PIIGLNB"/>
</dbReference>
<evidence type="ECO:0000256" key="2">
    <source>
        <dbReference type="ARBA" id="ARBA00015681"/>
    </source>
</evidence>
<evidence type="ECO:0000256" key="5">
    <source>
        <dbReference type="ARBA" id="ARBA00023015"/>
    </source>
</evidence>
<dbReference type="SMART" id="SM00938">
    <property type="entry name" value="P-II"/>
    <property type="match status" value="1"/>
</dbReference>
<dbReference type="GO" id="GO:0005524">
    <property type="term" value="F:ATP binding"/>
    <property type="evidence" value="ECO:0007669"/>
    <property type="project" value="TreeGrafter"/>
</dbReference>
<comment type="subunit">
    <text evidence="1">Homotrimer.</text>
</comment>
<evidence type="ECO:0000313" key="9">
    <source>
        <dbReference type="Proteomes" id="UP000031057"/>
    </source>
</evidence>
<name>A0A0B1ZTB0_9SPHN</name>
<organism evidence="8 9">
    <name type="scientific">Novosphingobium malaysiense</name>
    <dbReference type="NCBI Taxonomy" id="1348853"/>
    <lineage>
        <taxon>Bacteria</taxon>
        <taxon>Pseudomonadati</taxon>
        <taxon>Pseudomonadota</taxon>
        <taxon>Alphaproteobacteria</taxon>
        <taxon>Sphingomonadales</taxon>
        <taxon>Sphingomonadaceae</taxon>
        <taxon>Novosphingobium</taxon>
    </lineage>
</organism>
<evidence type="ECO:0000256" key="4">
    <source>
        <dbReference type="ARBA" id="ARBA00022741"/>
    </source>
</evidence>
<accession>A0A0B1ZTB0</accession>
<protein>
    <recommendedName>
        <fullName evidence="2">Nitrogen regulatory protein P-II</fullName>
    </recommendedName>
</protein>
<dbReference type="InterPro" id="IPR002332">
    <property type="entry name" value="N-reg_PII_urydylation_site"/>
</dbReference>
<dbReference type="RefSeq" id="WP_039280712.1">
    <property type="nucleotide sequence ID" value="NZ_JTDI01000002.1"/>
</dbReference>
<reference evidence="8 9" key="1">
    <citation type="submission" date="2014-10" db="EMBL/GenBank/DDBJ databases">
        <title>Genome sequence of Novosphingobium malaysiense MUSC 273(T).</title>
        <authorList>
            <person name="Lee L.-H."/>
        </authorList>
    </citation>
    <scope>NUCLEOTIDE SEQUENCE [LARGE SCALE GENOMIC DNA]</scope>
    <source>
        <strain evidence="8 9">MUSC 273</strain>
    </source>
</reference>
<dbReference type="GO" id="GO:0005829">
    <property type="term" value="C:cytosol"/>
    <property type="evidence" value="ECO:0007669"/>
    <property type="project" value="TreeGrafter"/>
</dbReference>
<dbReference type="Gene3D" id="3.30.70.120">
    <property type="match status" value="1"/>
</dbReference>
<dbReference type="STRING" id="1348853.LK12_05985"/>
<dbReference type="EMBL" id="JTDI01000002">
    <property type="protein sequence ID" value="KHK92362.1"/>
    <property type="molecule type" value="Genomic_DNA"/>
</dbReference>
<dbReference type="Pfam" id="PF00543">
    <property type="entry name" value="P-II"/>
    <property type="match status" value="1"/>
</dbReference>
<keyword evidence="5" id="KW-0805">Transcription regulation</keyword>
<keyword evidence="6" id="KW-0804">Transcription</keyword>
<dbReference type="GO" id="GO:0030234">
    <property type="term" value="F:enzyme regulator activity"/>
    <property type="evidence" value="ECO:0007669"/>
    <property type="project" value="InterPro"/>
</dbReference>
<evidence type="ECO:0000313" key="8">
    <source>
        <dbReference type="EMBL" id="KHK92362.1"/>
    </source>
</evidence>
<evidence type="ECO:0000256" key="3">
    <source>
        <dbReference type="ARBA" id="ARBA00022553"/>
    </source>
</evidence>
<sequence length="112" mass="12263">MKFVTAIIKPFKFTEVKEALAEAGILGLTVTEVSGYGRQKGQSEVYRGAEYTSSMLPKLKLEMAVPDAIEAKVLEVVRQAANNQEIGDGKIFVFELSDAVRIRTGERGELAL</sequence>
<gene>
    <name evidence="8" type="ORF">LK12_05985</name>
</gene>
<proteinExistence type="predicted"/>
<dbReference type="PROSITE" id="PS00496">
    <property type="entry name" value="PII_GLNB_UMP"/>
    <property type="match status" value="1"/>
</dbReference>
<dbReference type="PANTHER" id="PTHR30115:SF11">
    <property type="entry name" value="NITROGEN REGULATORY PROTEIN P-II HOMOLOG"/>
    <property type="match status" value="1"/>
</dbReference>
<feature type="modified residue" description="O-UMP-tyrosine" evidence="7">
    <location>
        <position position="51"/>
    </location>
</feature>
<dbReference type="PANTHER" id="PTHR30115">
    <property type="entry name" value="NITROGEN REGULATORY PROTEIN P-II"/>
    <property type="match status" value="1"/>
</dbReference>
<keyword evidence="3 7" id="KW-0597">Phosphoprotein</keyword>
<evidence type="ECO:0000256" key="1">
    <source>
        <dbReference type="ARBA" id="ARBA00011233"/>
    </source>
</evidence>
<comment type="caution">
    <text evidence="8">The sequence shown here is derived from an EMBL/GenBank/DDBJ whole genome shotgun (WGS) entry which is preliminary data.</text>
</comment>
<dbReference type="InterPro" id="IPR011322">
    <property type="entry name" value="N-reg_PII-like_a/b"/>
</dbReference>
<dbReference type="PROSITE" id="PS51343">
    <property type="entry name" value="PII_GLNB_DOM"/>
    <property type="match status" value="1"/>
</dbReference>
<dbReference type="SUPFAM" id="SSF54913">
    <property type="entry name" value="GlnB-like"/>
    <property type="match status" value="1"/>
</dbReference>
<evidence type="ECO:0000256" key="7">
    <source>
        <dbReference type="PIRSR" id="PIRSR602187-50"/>
    </source>
</evidence>
<dbReference type="Proteomes" id="UP000031057">
    <property type="component" value="Unassembled WGS sequence"/>
</dbReference>
<keyword evidence="9" id="KW-1185">Reference proteome</keyword>
<dbReference type="AlphaFoldDB" id="A0A0B1ZTB0"/>
<evidence type="ECO:0000256" key="6">
    <source>
        <dbReference type="ARBA" id="ARBA00023163"/>
    </source>
</evidence>
<dbReference type="GO" id="GO:0006808">
    <property type="term" value="P:regulation of nitrogen utilization"/>
    <property type="evidence" value="ECO:0007669"/>
    <property type="project" value="InterPro"/>
</dbReference>
<dbReference type="InterPro" id="IPR015867">
    <property type="entry name" value="N-reg_PII/ATP_PRibTrfase_C"/>
</dbReference>